<dbReference type="EMBL" id="CP026095">
    <property type="protein sequence ID" value="AZV43493.1"/>
    <property type="molecule type" value="Genomic_DNA"/>
</dbReference>
<dbReference type="NCBIfam" id="TIGR02315">
    <property type="entry name" value="ABC_phnC"/>
    <property type="match status" value="1"/>
</dbReference>
<dbReference type="SUPFAM" id="SSF52540">
    <property type="entry name" value="P-loop containing nucleoside triphosphate hydrolases"/>
    <property type="match status" value="1"/>
</dbReference>
<evidence type="ECO:0000313" key="8">
    <source>
        <dbReference type="EMBL" id="AZV43493.1"/>
    </source>
</evidence>
<dbReference type="KEGG" id="pasa:BAOM_2884"/>
<keyword evidence="1" id="KW-0813">Transport</keyword>
<name>A0A3Q9RN59_9BACI</name>
<evidence type="ECO:0000256" key="1">
    <source>
        <dbReference type="ARBA" id="ARBA00022448"/>
    </source>
</evidence>
<dbReference type="Gene3D" id="3.40.50.300">
    <property type="entry name" value="P-loop containing nucleotide triphosphate hydrolases"/>
    <property type="match status" value="1"/>
</dbReference>
<keyword evidence="3" id="KW-0547">Nucleotide-binding</keyword>
<dbReference type="SMART" id="SM00382">
    <property type="entry name" value="AAA"/>
    <property type="match status" value="1"/>
</dbReference>
<dbReference type="GO" id="GO:0016887">
    <property type="term" value="F:ATP hydrolysis activity"/>
    <property type="evidence" value="ECO:0007669"/>
    <property type="project" value="InterPro"/>
</dbReference>
<dbReference type="GO" id="GO:0016020">
    <property type="term" value="C:membrane"/>
    <property type="evidence" value="ECO:0007669"/>
    <property type="project" value="InterPro"/>
</dbReference>
<keyword evidence="6" id="KW-1278">Translocase</keyword>
<sequence>MINIQTLKKNFNNETVLKDINLTISNGEIIALLGPSGAGKSTLLRCLNGFERPTSGVLTINGQPIPTQPKSLQAFRKNIGFIFQNFNLVNRMTVLDNALCGRLAYTSTVKSFFKIFSKEDRELAEYYLNKVGIYEYRHKRVDQLSGGQRQRVAIARSLIQQPTILLADEPVASLDPKTAHSIMNLLQRLKEEENLTLIMTLHHVELAKEYAQRIIGLNHGVIKIDALSQLISVEQLYKLYEQHENNSEQEMKVGELIASY</sequence>
<reference evidence="8 9" key="1">
    <citation type="submission" date="2018-01" db="EMBL/GenBank/DDBJ databases">
        <title>Bacillus asahii Genome sequencing and assembly.</title>
        <authorList>
            <person name="Jiang H."/>
            <person name="Feng Y."/>
            <person name="Zhao F."/>
            <person name="Lin X."/>
        </authorList>
    </citation>
    <scope>NUCLEOTIDE SEQUENCE [LARGE SCALE GENOMIC DNA]</scope>
    <source>
        <strain evidence="8 9">OM18</strain>
    </source>
</reference>
<dbReference type="PROSITE" id="PS00211">
    <property type="entry name" value="ABC_TRANSPORTER_1"/>
    <property type="match status" value="1"/>
</dbReference>
<dbReference type="InterPro" id="IPR027417">
    <property type="entry name" value="P-loop_NTPase"/>
</dbReference>
<dbReference type="InterPro" id="IPR003593">
    <property type="entry name" value="AAA+_ATPase"/>
</dbReference>
<evidence type="ECO:0000256" key="7">
    <source>
        <dbReference type="ARBA" id="ARBA00023136"/>
    </source>
</evidence>
<keyword evidence="5" id="KW-0918">Phosphonate transport</keyword>
<dbReference type="PANTHER" id="PTHR43166:SF6">
    <property type="entry name" value="PHOSPHONATES IMPORT ATP-BINDING PROTEIN PHNC"/>
    <property type="match status" value="1"/>
</dbReference>
<evidence type="ECO:0000256" key="3">
    <source>
        <dbReference type="ARBA" id="ARBA00022741"/>
    </source>
</evidence>
<keyword evidence="4" id="KW-0067">ATP-binding</keyword>
<protein>
    <submittedName>
        <fullName evidence="8">Phosphonate ABC transporter ATPase</fullName>
    </submittedName>
</protein>
<dbReference type="Proteomes" id="UP000283095">
    <property type="component" value="Chromosome"/>
</dbReference>
<accession>A0A3Q9RN59</accession>
<dbReference type="InterPro" id="IPR012693">
    <property type="entry name" value="ABC_transpr_PhnC"/>
</dbReference>
<evidence type="ECO:0000256" key="6">
    <source>
        <dbReference type="ARBA" id="ARBA00022967"/>
    </source>
</evidence>
<keyword evidence="7" id="KW-0472">Membrane</keyword>
<evidence type="ECO:0000256" key="4">
    <source>
        <dbReference type="ARBA" id="ARBA00022840"/>
    </source>
</evidence>
<dbReference type="PROSITE" id="PS50893">
    <property type="entry name" value="ABC_TRANSPORTER_2"/>
    <property type="match status" value="1"/>
</dbReference>
<dbReference type="GO" id="GO:0015416">
    <property type="term" value="F:ABC-type phosphonate transporter activity"/>
    <property type="evidence" value="ECO:0007669"/>
    <property type="project" value="InterPro"/>
</dbReference>
<dbReference type="GO" id="GO:0005524">
    <property type="term" value="F:ATP binding"/>
    <property type="evidence" value="ECO:0007669"/>
    <property type="project" value="UniProtKB-KW"/>
</dbReference>
<dbReference type="AlphaFoldDB" id="A0A3Q9RN59"/>
<dbReference type="OrthoDB" id="9802264at2"/>
<evidence type="ECO:0000256" key="5">
    <source>
        <dbReference type="ARBA" id="ARBA00022885"/>
    </source>
</evidence>
<gene>
    <name evidence="8" type="primary">phnC</name>
    <name evidence="8" type="ORF">BAOM_2884</name>
</gene>
<evidence type="ECO:0000313" key="9">
    <source>
        <dbReference type="Proteomes" id="UP000283095"/>
    </source>
</evidence>
<dbReference type="InterPro" id="IPR050086">
    <property type="entry name" value="MetN_ABC_transporter-like"/>
</dbReference>
<dbReference type="RefSeq" id="WP_127760672.1">
    <property type="nucleotide sequence ID" value="NZ_CP026095.1"/>
</dbReference>
<dbReference type="InterPro" id="IPR017871">
    <property type="entry name" value="ABC_transporter-like_CS"/>
</dbReference>
<proteinExistence type="predicted"/>
<dbReference type="Pfam" id="PF00005">
    <property type="entry name" value="ABC_tran"/>
    <property type="match status" value="1"/>
</dbReference>
<dbReference type="InterPro" id="IPR003439">
    <property type="entry name" value="ABC_transporter-like_ATP-bd"/>
</dbReference>
<evidence type="ECO:0000256" key="2">
    <source>
        <dbReference type="ARBA" id="ARBA00022475"/>
    </source>
</evidence>
<keyword evidence="2" id="KW-1003">Cell membrane</keyword>
<organism evidence="8 9">
    <name type="scientific">Peribacillus asahii</name>
    <dbReference type="NCBI Taxonomy" id="228899"/>
    <lineage>
        <taxon>Bacteria</taxon>
        <taxon>Bacillati</taxon>
        <taxon>Bacillota</taxon>
        <taxon>Bacilli</taxon>
        <taxon>Bacillales</taxon>
        <taxon>Bacillaceae</taxon>
        <taxon>Peribacillus</taxon>
    </lineage>
</organism>
<dbReference type="CDD" id="cd03256">
    <property type="entry name" value="ABC_PhnC_transporter"/>
    <property type="match status" value="1"/>
</dbReference>
<dbReference type="PANTHER" id="PTHR43166">
    <property type="entry name" value="AMINO ACID IMPORT ATP-BINDING PROTEIN"/>
    <property type="match status" value="1"/>
</dbReference>